<dbReference type="InterPro" id="IPR025297">
    <property type="entry name" value="DUF4159"/>
</dbReference>
<keyword evidence="1" id="KW-0812">Transmembrane</keyword>
<dbReference type="InterPro" id="IPR024163">
    <property type="entry name" value="Aerotolerance_reg_N"/>
</dbReference>
<dbReference type="RefSeq" id="WP_115937657.1">
    <property type="nucleotide sequence ID" value="NZ_QRDW01000008.1"/>
</dbReference>
<evidence type="ECO:0000256" key="1">
    <source>
        <dbReference type="SAM" id="Phobius"/>
    </source>
</evidence>
<dbReference type="Pfam" id="PF07584">
    <property type="entry name" value="BatA"/>
    <property type="match status" value="1"/>
</dbReference>
<evidence type="ECO:0000313" key="4">
    <source>
        <dbReference type="EMBL" id="RED48026.1"/>
    </source>
</evidence>
<dbReference type="PANTHER" id="PTHR37464:SF1">
    <property type="entry name" value="BLL2463 PROTEIN"/>
    <property type="match status" value="1"/>
</dbReference>
<dbReference type="Pfam" id="PF13709">
    <property type="entry name" value="DUF4159"/>
    <property type="match status" value="1"/>
</dbReference>
<feature type="transmembrane region" description="Helical" evidence="1">
    <location>
        <begin position="12"/>
        <end position="28"/>
    </location>
</feature>
<dbReference type="OrthoDB" id="9773014at2"/>
<gene>
    <name evidence="4" type="ORF">DFP90_10843</name>
</gene>
<name>A0A3D9HGA7_9PROT</name>
<feature type="domain" description="DUF4159" evidence="3">
    <location>
        <begin position="701"/>
        <end position="904"/>
    </location>
</feature>
<dbReference type="PANTHER" id="PTHR37464">
    <property type="entry name" value="BLL2463 PROTEIN"/>
    <property type="match status" value="1"/>
</dbReference>
<evidence type="ECO:0000259" key="2">
    <source>
        <dbReference type="Pfam" id="PF07584"/>
    </source>
</evidence>
<reference evidence="4 5" key="1">
    <citation type="submission" date="2018-07" db="EMBL/GenBank/DDBJ databases">
        <title>Genomic Encyclopedia of Type Strains, Phase III (KMG-III): the genomes of soil and plant-associated and newly described type strains.</title>
        <authorList>
            <person name="Whitman W."/>
        </authorList>
    </citation>
    <scope>NUCLEOTIDE SEQUENCE [LARGE SCALE GENOMIC DNA]</scope>
    <source>
        <strain evidence="4 5">CECT 8488</strain>
    </source>
</reference>
<keyword evidence="1" id="KW-1133">Transmembrane helix</keyword>
<evidence type="ECO:0000259" key="3">
    <source>
        <dbReference type="Pfam" id="PF13709"/>
    </source>
</evidence>
<dbReference type="InterPro" id="IPR029062">
    <property type="entry name" value="Class_I_gatase-like"/>
</dbReference>
<dbReference type="Gene3D" id="3.40.50.880">
    <property type="match status" value="1"/>
</dbReference>
<proteinExistence type="predicted"/>
<dbReference type="EMBL" id="QRDW01000008">
    <property type="protein sequence ID" value="RED48026.1"/>
    <property type="molecule type" value="Genomic_DNA"/>
</dbReference>
<comment type="caution">
    <text evidence="4">The sequence shown here is derived from an EMBL/GenBank/DDBJ whole genome shotgun (WGS) entry which is preliminary data.</text>
</comment>
<dbReference type="NCBIfam" id="TIGR02226">
    <property type="entry name" value="two_anch"/>
    <property type="match status" value="1"/>
</dbReference>
<dbReference type="Proteomes" id="UP000256845">
    <property type="component" value="Unassembled WGS sequence"/>
</dbReference>
<keyword evidence="1" id="KW-0472">Membrane</keyword>
<dbReference type="Gene3D" id="3.40.50.12140">
    <property type="entry name" value="Domain of unknown function DUF4159"/>
    <property type="match status" value="1"/>
</dbReference>
<feature type="transmembrane region" description="Helical" evidence="1">
    <location>
        <begin position="61"/>
        <end position="82"/>
    </location>
</feature>
<organism evidence="4 5">
    <name type="scientific">Aestuariispira insulae</name>
    <dbReference type="NCBI Taxonomy" id="1461337"/>
    <lineage>
        <taxon>Bacteria</taxon>
        <taxon>Pseudomonadati</taxon>
        <taxon>Pseudomonadota</taxon>
        <taxon>Alphaproteobacteria</taxon>
        <taxon>Rhodospirillales</taxon>
        <taxon>Kiloniellaceae</taxon>
        <taxon>Aestuariispira</taxon>
    </lineage>
</organism>
<accession>A0A3D9HGA7</accession>
<sequence>MISFGALSFIEPWLLLGLLGLPLLWWLLRVTPPAPKQLHFPAIRLLFGLNATEQTSADAPWWLVLLRLVAVALLIVACAHPLMNDNRTLKGQGPLVLVVENGWTAAKGWTGRMDALSAIVDLAGREERGVITVSTAPGADGEVPAARQMNHDDALSWLKSLQPFPWPGDPEAAVDAVEEALSEGPANVVWAGSGLMPMEGAGLFGRLQRYGTIKILTPESQALPAFVAVERGAAGHPTVRISRASDSFPQQLAVLARGADGRVLMRQDVTMAQGEKSRELALELPQAIETQLAYIEVQGERHAGAVYLLDTLWDRVAVGLAQNVAAGSSLTLLSDNYYLTRALAPEAEMSQAPVDILVRSGQGMIVLPDAVALAEEEREMLDRWTRDGGVLVRFAGPRLSHHPDDGLLPVTLRQGGRIQDGAMQWGSAVKLGAFSDDGPFAGLEPSEDVTVTRQVLAQPGPDLAARTWAELDDGTPLVTGRRLGKGWLVLFHTTANADWSSLALSGLFVEMLERLGRLSSSSQTTLGDEIKLLPPLKTLDAFGELGPPLKSARALPVEDGEDGAGTEGGLSALFPPGLYGSEGFGRAVNVMDHMTVPERLSDIPPGVELDGYRTDAGFDLQPWLLVSALLLVLLDAWLSLYLRGQLTAVRTAVPVLALILVGIVQPGSGQAQQTVISPAAAPGANNPREAFALAASGGTALAYVVTGNDQVDRISQEGLEGLGRVLNQRTAVEATQPIGVDLVQDDLSFFPLLYWPITPDQPDLSRTAVENLNQFMAAGGTILIDTRSKNPNSLLDSERSELWRLTRGLDIPPLTKIPAGHVLTKSFYLLQEFPGRWQDGGLWVEPQGRGANDGVSRMVIGNADWAGAWALDSYGRPRFATVPGGERQREIAYRFGVNLVMYMLTGNYKADQVHVPAILERLGQ</sequence>
<dbReference type="SUPFAM" id="SSF52317">
    <property type="entry name" value="Class I glutamine amidotransferase-like"/>
    <property type="match status" value="1"/>
</dbReference>
<feature type="domain" description="Aerotolerance regulator N-terminal" evidence="2">
    <location>
        <begin position="8"/>
        <end position="81"/>
    </location>
</feature>
<keyword evidence="5" id="KW-1185">Reference proteome</keyword>
<evidence type="ECO:0000313" key="5">
    <source>
        <dbReference type="Proteomes" id="UP000256845"/>
    </source>
</evidence>
<dbReference type="InterPro" id="IPR011933">
    <property type="entry name" value="Double_TM_dom"/>
</dbReference>
<dbReference type="CDD" id="cd03143">
    <property type="entry name" value="A4_beta-galactosidase_middle_domain"/>
    <property type="match status" value="1"/>
</dbReference>
<dbReference type="AlphaFoldDB" id="A0A3D9HGA7"/>
<protein>
    <submittedName>
        <fullName evidence="4">Putative membrane protein (TIGR02226 family)</fullName>
    </submittedName>
</protein>